<keyword evidence="4" id="KW-1185">Reference proteome</keyword>
<organism evidence="3 4">
    <name type="scientific">Pseudomonas fakonensis</name>
    <dbReference type="NCBI Taxonomy" id="2842355"/>
    <lineage>
        <taxon>Bacteria</taxon>
        <taxon>Pseudomonadati</taxon>
        <taxon>Pseudomonadota</taxon>
        <taxon>Gammaproteobacteria</taxon>
        <taxon>Pseudomonadales</taxon>
        <taxon>Pseudomonadaceae</taxon>
        <taxon>Pseudomonas</taxon>
    </lineage>
</organism>
<evidence type="ECO:0000259" key="2">
    <source>
        <dbReference type="Pfam" id="PF16220"/>
    </source>
</evidence>
<gene>
    <name evidence="3" type="ORF">KSS94_06270</name>
</gene>
<dbReference type="Proteomes" id="UP001046350">
    <property type="component" value="Chromosome"/>
</dbReference>
<protein>
    <submittedName>
        <fullName evidence="3">FecR family protein</fullName>
    </submittedName>
</protein>
<accession>A0ABX8N8P9</accession>
<dbReference type="PANTHER" id="PTHR30273">
    <property type="entry name" value="PERIPLASMIC SIGNAL SENSOR AND SIGMA FACTOR ACTIVATOR FECR-RELATED"/>
    <property type="match status" value="1"/>
</dbReference>
<proteinExistence type="predicted"/>
<reference evidence="3" key="1">
    <citation type="journal article" date="2021" name="Microorganisms">
        <title>The Ever-Expanding Pseudomonas Genus: Description of 43 New Species and Partition of the Pseudomonas putida Group.</title>
        <authorList>
            <person name="Girard L."/>
            <person name="Lood C."/>
            <person name="Hofte M."/>
            <person name="Vandamme P."/>
            <person name="Rokni-Zadeh H."/>
            <person name="van Noort V."/>
            <person name="Lavigne R."/>
            <person name="De Mot R."/>
        </authorList>
    </citation>
    <scope>NUCLEOTIDE SEQUENCE</scope>
    <source>
        <strain evidence="3">COW40</strain>
    </source>
</reference>
<dbReference type="Pfam" id="PF16220">
    <property type="entry name" value="DUF4880"/>
    <property type="match status" value="1"/>
</dbReference>
<evidence type="ECO:0000313" key="4">
    <source>
        <dbReference type="Proteomes" id="UP001046350"/>
    </source>
</evidence>
<feature type="domain" description="FecR protein" evidence="1">
    <location>
        <begin position="109"/>
        <end position="199"/>
    </location>
</feature>
<evidence type="ECO:0000313" key="3">
    <source>
        <dbReference type="EMBL" id="QXH52730.1"/>
    </source>
</evidence>
<feature type="domain" description="FecR N-terminal" evidence="2">
    <location>
        <begin position="12"/>
        <end position="52"/>
    </location>
</feature>
<dbReference type="Pfam" id="PF04773">
    <property type="entry name" value="FecR"/>
    <property type="match status" value="1"/>
</dbReference>
<dbReference type="InterPro" id="IPR012373">
    <property type="entry name" value="Ferrdict_sens_TM"/>
</dbReference>
<dbReference type="PANTHER" id="PTHR30273:SF2">
    <property type="entry name" value="PROTEIN FECR"/>
    <property type="match status" value="1"/>
</dbReference>
<dbReference type="RefSeq" id="WP_217842158.1">
    <property type="nucleotide sequence ID" value="NZ_CP077076.1"/>
</dbReference>
<name>A0ABX8N8P9_9PSED</name>
<sequence length="311" mass="33478">MSTQPISRPVAQQAARWLLHLQQDSSPQALQGCADWRAAHADHERAWQLAARFSAQVQAIPPQLARTALQRPAALGRRATLKALTSLVVLGSLGVTLQRTGSLDGLMADISTGVGERRRLTLDDGSELHLNTDSAVDIRYSADERLLVLRRGELYLRTGADPRPLRVQSAWGAFQPLGTRFAVRQFDGHDRLQVFEGAVAATPLQGEAVRIEAGGQALIGADGVHQLGAVAGSAGWIDGVLRVERMPLGEFVAELGRYRPGWTRCAPEVAGVLVSGTFQLNDTEAALAALAMAFPVRVQSVTRYWVTVVAA</sequence>
<dbReference type="InterPro" id="IPR032623">
    <property type="entry name" value="FecR_N"/>
</dbReference>
<dbReference type="PIRSF" id="PIRSF018266">
    <property type="entry name" value="FecR"/>
    <property type="match status" value="1"/>
</dbReference>
<evidence type="ECO:0000259" key="1">
    <source>
        <dbReference type="Pfam" id="PF04773"/>
    </source>
</evidence>
<dbReference type="EMBL" id="CP077076">
    <property type="protein sequence ID" value="QXH52730.1"/>
    <property type="molecule type" value="Genomic_DNA"/>
</dbReference>
<dbReference type="InterPro" id="IPR006860">
    <property type="entry name" value="FecR"/>
</dbReference>